<dbReference type="InterPro" id="IPR008806">
    <property type="entry name" value="RNA_pol_III_Rpc82_C"/>
</dbReference>
<proteinExistence type="predicted"/>
<organism evidence="3 4">
    <name type="scientific">Sphaeroforma arctica JP610</name>
    <dbReference type="NCBI Taxonomy" id="667725"/>
    <lineage>
        <taxon>Eukaryota</taxon>
        <taxon>Ichthyosporea</taxon>
        <taxon>Ichthyophonida</taxon>
        <taxon>Sphaeroforma</taxon>
    </lineage>
</organism>
<keyword evidence="1" id="KW-0472">Membrane</keyword>
<reference evidence="3 4" key="1">
    <citation type="submission" date="2011-02" db="EMBL/GenBank/DDBJ databases">
        <title>The Genome Sequence of Sphaeroforma arctica JP610.</title>
        <authorList>
            <consortium name="The Broad Institute Genome Sequencing Platform"/>
            <person name="Russ C."/>
            <person name="Cuomo C."/>
            <person name="Young S.K."/>
            <person name="Zeng Q."/>
            <person name="Gargeya S."/>
            <person name="Alvarado L."/>
            <person name="Berlin A."/>
            <person name="Chapman S.B."/>
            <person name="Chen Z."/>
            <person name="Freedman E."/>
            <person name="Gellesch M."/>
            <person name="Goldberg J."/>
            <person name="Griggs A."/>
            <person name="Gujja S."/>
            <person name="Heilman E."/>
            <person name="Heiman D."/>
            <person name="Howarth C."/>
            <person name="Mehta T."/>
            <person name="Neiman D."/>
            <person name="Pearson M."/>
            <person name="Roberts A."/>
            <person name="Saif S."/>
            <person name="Shea T."/>
            <person name="Shenoy N."/>
            <person name="Sisk P."/>
            <person name="Stolte C."/>
            <person name="Sykes S."/>
            <person name="White J."/>
            <person name="Yandava C."/>
            <person name="Burger G."/>
            <person name="Gray M.W."/>
            <person name="Holland P.W.H."/>
            <person name="King N."/>
            <person name="Lang F.B.F."/>
            <person name="Roger A.J."/>
            <person name="Ruiz-Trillo I."/>
            <person name="Haas B."/>
            <person name="Nusbaum C."/>
            <person name="Birren B."/>
        </authorList>
    </citation>
    <scope>NUCLEOTIDE SEQUENCE [LARGE SCALE GENOMIC DNA]</scope>
    <source>
        <strain evidence="3 4">JP610</strain>
    </source>
</reference>
<dbReference type="Proteomes" id="UP000054560">
    <property type="component" value="Unassembled WGS sequence"/>
</dbReference>
<feature type="domain" description="RNA polymerase III Rpc82 C -terminal" evidence="2">
    <location>
        <begin position="10"/>
        <end position="118"/>
    </location>
</feature>
<dbReference type="RefSeq" id="XP_014155935.1">
    <property type="nucleotide sequence ID" value="XM_014300460.1"/>
</dbReference>
<sequence length="299" mass="32677">MLTDSCAIHMCVATCTDLNTLSSLPKAVDDLEEGAENKRSKTTHDGISGSLTVSSFGLVEEGEDVVLWRLNEKHFHMHMRNTAILDLITKQTGDASAQACVKSLLEMSVLNEQSVNEHTGVVTTQAVGAYQVYKYMVTRNMLPEMGEAKLNAKNTVQIFEALVVLTDGAIETADAATTGAGQFVIMRDLGIARVCEYIAILTVCSLLIILICCVPFTYVVFLVNCPHPQIVRDLGSAFVSEHGALHTILLDDPETWDDEEEVLNAKEKDVIAKLQTSLNRITASILLIDQSLLVMDGFE</sequence>
<evidence type="ECO:0000313" key="3">
    <source>
        <dbReference type="EMBL" id="KNC82033.1"/>
    </source>
</evidence>
<accession>A0A0L0G1F2</accession>
<evidence type="ECO:0000313" key="4">
    <source>
        <dbReference type="Proteomes" id="UP000054560"/>
    </source>
</evidence>
<gene>
    <name evidence="3" type="ORF">SARC_05670</name>
</gene>
<keyword evidence="4" id="KW-1185">Reference proteome</keyword>
<keyword evidence="1" id="KW-0812">Transmembrane</keyword>
<dbReference type="GeneID" id="25906174"/>
<dbReference type="Gene3D" id="1.10.10.10">
    <property type="entry name" value="Winged helix-like DNA-binding domain superfamily/Winged helix DNA-binding domain"/>
    <property type="match status" value="1"/>
</dbReference>
<dbReference type="GO" id="GO:0003677">
    <property type="term" value="F:DNA binding"/>
    <property type="evidence" value="ECO:0007669"/>
    <property type="project" value="InterPro"/>
</dbReference>
<evidence type="ECO:0000259" key="2">
    <source>
        <dbReference type="Pfam" id="PF05645"/>
    </source>
</evidence>
<protein>
    <recommendedName>
        <fullName evidence="2">RNA polymerase III Rpc82 C -terminal domain-containing protein</fullName>
    </recommendedName>
</protein>
<name>A0A0L0G1F2_9EUKA</name>
<feature type="transmembrane region" description="Helical" evidence="1">
    <location>
        <begin position="197"/>
        <end position="223"/>
    </location>
</feature>
<dbReference type="InterPro" id="IPR036388">
    <property type="entry name" value="WH-like_DNA-bd_sf"/>
</dbReference>
<evidence type="ECO:0000256" key="1">
    <source>
        <dbReference type="SAM" id="Phobius"/>
    </source>
</evidence>
<dbReference type="EMBL" id="KQ241966">
    <property type="protein sequence ID" value="KNC82033.1"/>
    <property type="molecule type" value="Genomic_DNA"/>
</dbReference>
<keyword evidence="1" id="KW-1133">Transmembrane helix</keyword>
<dbReference type="GO" id="GO:0006351">
    <property type="term" value="P:DNA-templated transcription"/>
    <property type="evidence" value="ECO:0007669"/>
    <property type="project" value="InterPro"/>
</dbReference>
<dbReference type="Pfam" id="PF05645">
    <property type="entry name" value="RNA_pol_Rpc82"/>
    <property type="match status" value="1"/>
</dbReference>
<dbReference type="AlphaFoldDB" id="A0A0L0G1F2"/>